<keyword evidence="3" id="KW-0540">Nuclease</keyword>
<dbReference type="PROSITE" id="PS00141">
    <property type="entry name" value="ASP_PROTEASE"/>
    <property type="match status" value="1"/>
</dbReference>
<dbReference type="Gene3D" id="3.10.10.10">
    <property type="entry name" value="HIV Type 1 Reverse Transcriptase, subunit A, domain 1"/>
    <property type="match status" value="1"/>
</dbReference>
<keyword evidence="1" id="KW-0808">Transferase</keyword>
<evidence type="ECO:0000256" key="6">
    <source>
        <dbReference type="ARBA" id="ARBA00022918"/>
    </source>
</evidence>
<protein>
    <recommendedName>
        <fullName evidence="8">Integrase catalytic domain-containing protein</fullName>
    </recommendedName>
</protein>
<dbReference type="SUPFAM" id="SSF53098">
    <property type="entry name" value="Ribonuclease H-like"/>
    <property type="match status" value="1"/>
</dbReference>
<keyword evidence="6" id="KW-0695">RNA-directed DNA polymerase</keyword>
<dbReference type="InterPro" id="IPR036397">
    <property type="entry name" value="RNaseH_sf"/>
</dbReference>
<dbReference type="Pfam" id="PF00078">
    <property type="entry name" value="RVT_1"/>
    <property type="match status" value="1"/>
</dbReference>
<dbReference type="Pfam" id="PF03564">
    <property type="entry name" value="DUF1759"/>
    <property type="match status" value="1"/>
</dbReference>
<dbReference type="InterPro" id="IPR001969">
    <property type="entry name" value="Aspartic_peptidase_AS"/>
</dbReference>
<evidence type="ECO:0000256" key="7">
    <source>
        <dbReference type="SAM" id="MobiDB-lite"/>
    </source>
</evidence>
<dbReference type="Gene3D" id="3.30.70.270">
    <property type="match status" value="1"/>
</dbReference>
<comment type="caution">
    <text evidence="9">The sequence shown here is derived from an EMBL/GenBank/DDBJ whole genome shotgun (WGS) entry which is preliminary data.</text>
</comment>
<dbReference type="GO" id="GO:0003964">
    <property type="term" value="F:RNA-directed DNA polymerase activity"/>
    <property type="evidence" value="ECO:0007669"/>
    <property type="project" value="UniProtKB-KW"/>
</dbReference>
<dbReference type="InterPro" id="IPR012337">
    <property type="entry name" value="RNaseH-like_sf"/>
</dbReference>
<feature type="compositionally biased region" description="Polar residues" evidence="7">
    <location>
        <begin position="268"/>
        <end position="284"/>
    </location>
</feature>
<dbReference type="OrthoDB" id="5855725at2759"/>
<dbReference type="PROSITE" id="PS50994">
    <property type="entry name" value="INTEGRASE"/>
    <property type="match status" value="1"/>
</dbReference>
<organism evidence="9 10">
    <name type="scientific">Ancylostoma ceylanicum</name>
    <dbReference type="NCBI Taxonomy" id="53326"/>
    <lineage>
        <taxon>Eukaryota</taxon>
        <taxon>Metazoa</taxon>
        <taxon>Ecdysozoa</taxon>
        <taxon>Nematoda</taxon>
        <taxon>Chromadorea</taxon>
        <taxon>Rhabditida</taxon>
        <taxon>Rhabditina</taxon>
        <taxon>Rhabditomorpha</taxon>
        <taxon>Strongyloidea</taxon>
        <taxon>Ancylostomatidae</taxon>
        <taxon>Ancylostomatinae</taxon>
        <taxon>Ancylostoma</taxon>
    </lineage>
</organism>
<sequence>MQETQINAALNHIAGRSDQKEREKLMGELNKHLEIEQHELKEQSSVLRSAAPSISSNDFEGTTSCRNEKSIRIRKPVLEIPSFAGNFREFNGFWAVFESLIHNDDELSDIDKFLFLKQALKGRAAVAISCIPVVGDRYHTAINILKKQFDRSANMADIIINEIERLQRASESPRSCRETFEAINSRIIHLEQTGMKMNADRVWRRIILSKFPEFICTTVIQKETECDHSFDVSEIMSVIDNVIALRETTALTTETLFSKDNHINNFPKSGINRTNLPGPTVNKSKWNEGMTMPRRQKGMCLCGQPHSPHNCPKFTTPQARRVEVRKQKACWRCFARNHQSKDCTNMGLCPRCNEGHHSSLCLSETKRQDRGYIALPRQQGRNVQLPPAARLQQPPINRNHRQQSDARNVQSMHNSQNGRQIPTLDKTPSVNNQCVLQIATAMIFSEAEWDYQPITLLLDSGAQKSFIKSGISEELKLRITGSTSFTTSGMGELQESFNSNEVQVTLKGLHSPRKLKKLSVHTKQKLTTPLTTAELSEEDLNFISSSSITVAQQSLASTTVSADLLIGQDLLSTIIDHSSPVLTLPSGLILTPTVFGYTISGTSLTKAKTSAEVHGSALVIASPAISSREDYKQDIKNLYELESLGLKTENDPDEASIMKFMDDYRKTIQIKEGIITAGFPFNEHVGKLKDNFNVAFRRLQALLRTLRDDKEKLQIYDDTFQTYIKEGIIEECAFNPTGVTAFYLPHRHVWTPGKSTELRVVFDASSHGRNELSLNDVIYEGHALTPLIHEVLLQFRTHKNTMVADIQKAFLQIRLPDHHRDATRFLWIKNLDSPAEGDNVKYYRFCRVPFGINASPAILNQSILKHIEQENSPIGKELSKSLYVDNILLEGENPDDLIRKYTASKQVFSSIGMNLRDYLSNSSTVNDSIKESDRAKDKEIKVLGLSWNSIDDTLSFACTEKIQKKVSKRTVLSQINGFCFDPLGLLTPLIVPAKVFLQDIHKMKLGWDTPLPDEASQQWNSIRSNIIGFSKSIPRKVLEKDPEATHILSIFVDSSKRAYACSLYVTTTSEDGKVDTQLFTAKSKVAPLKKEQTIPRLELLSIFLGLSVAESTIEKSGVKFAKVNVFSDSTIALSWVHTSKKLPPTVTTLVQKIGFATERIQGSSPVMFYHVPTDENAADRATRGVTKQEFAESNWWTGPKWLNYPCETWPVTHISNLQRDTCEDVETLAVQSTEEVKADAVWPVETVSNYSKLRRIVAYSLRFIRHSSRNRHLQLLDSGVRTMTPNAAEIELAEKYIVKQEQNIHGTSAAIQNKHFNVGYDNEGILKRFGRIQHADVLKDVASPMYIPRQSILGARIAENIHRSMAHCGSNQLVCELRQRFWIPKDKALCKKTVRNCVTCKKFNSAPFSYPDMGPLPKERVTQAPPFSHTGVDYMGPIVIRLTTGEDEKRYVALYTCLVTRLVHLEVATDLSAKSFLLTFKRFVARRGVPQKIISDNGTNFRLSESILGNNLHEDEDAELSLFFAEHRIAWHFIPPASPWMGGVWERMVGIVKRALHKTIGRRKLSAELLHTTLCEIEGIVNSRPLTSIGDQDSPCQFLRPVDFIYKDVRLGSTQLTPADNDEDDPDYRTTPELSSQKEARIALSETEKLTKKFWTIWKHDYLLELRDRHHLFERRKKSTNRDPQVGDIVLLDEESQLSRGQWPMAVILELITSRDGKIRSVILRTSTNREVQRPLNRIVPLEIRSTVDDDEEADATPTSKGGMLSKVRRILKKKPSHENVEVRKQPPRAAKKPRNYGTTSTSAVI</sequence>
<dbReference type="InterPro" id="IPR040676">
    <property type="entry name" value="DUF5641"/>
</dbReference>
<reference evidence="10" key="1">
    <citation type="journal article" date="2015" name="Nat. Genet.">
        <title>The genome and transcriptome of the zoonotic hookworm Ancylostoma ceylanicum identify infection-specific gene families.</title>
        <authorList>
            <person name="Schwarz E.M."/>
            <person name="Hu Y."/>
            <person name="Antoshechkin I."/>
            <person name="Miller M.M."/>
            <person name="Sternberg P.W."/>
            <person name="Aroian R.V."/>
        </authorList>
    </citation>
    <scope>NUCLEOTIDE SEQUENCE</scope>
    <source>
        <strain evidence="10">HY135</strain>
    </source>
</reference>
<feature type="compositionally biased region" description="Polar residues" evidence="7">
    <location>
        <begin position="405"/>
        <end position="426"/>
    </location>
</feature>
<name>A0A016S674_9BILA</name>
<dbReference type="Gene3D" id="1.10.340.70">
    <property type="match status" value="1"/>
</dbReference>
<evidence type="ECO:0000256" key="4">
    <source>
        <dbReference type="ARBA" id="ARBA00022759"/>
    </source>
</evidence>
<dbReference type="Gene3D" id="3.30.420.10">
    <property type="entry name" value="Ribonuclease H-like superfamily/Ribonuclease H"/>
    <property type="match status" value="2"/>
</dbReference>
<dbReference type="SUPFAM" id="SSF56672">
    <property type="entry name" value="DNA/RNA polymerases"/>
    <property type="match status" value="1"/>
</dbReference>
<evidence type="ECO:0000256" key="2">
    <source>
        <dbReference type="ARBA" id="ARBA00022695"/>
    </source>
</evidence>
<dbReference type="InterPro" id="IPR008042">
    <property type="entry name" value="Retrotrans_Pao"/>
</dbReference>
<dbReference type="Pfam" id="PF18701">
    <property type="entry name" value="DUF5641"/>
    <property type="match status" value="1"/>
</dbReference>
<dbReference type="InterPro" id="IPR000477">
    <property type="entry name" value="RT_dom"/>
</dbReference>
<dbReference type="Proteomes" id="UP000024635">
    <property type="component" value="Unassembled WGS sequence"/>
</dbReference>
<dbReference type="STRING" id="53326.A0A016S674"/>
<evidence type="ECO:0000313" key="10">
    <source>
        <dbReference type="Proteomes" id="UP000024635"/>
    </source>
</evidence>
<dbReference type="PANTHER" id="PTHR47331:SF1">
    <property type="entry name" value="GAG-LIKE PROTEIN"/>
    <property type="match status" value="1"/>
</dbReference>
<dbReference type="InterPro" id="IPR041588">
    <property type="entry name" value="Integrase_H2C2"/>
</dbReference>
<accession>A0A016S674</accession>
<proteinExistence type="predicted"/>
<dbReference type="GO" id="GO:0006508">
    <property type="term" value="P:proteolysis"/>
    <property type="evidence" value="ECO:0007669"/>
    <property type="project" value="InterPro"/>
</dbReference>
<dbReference type="InterPro" id="IPR043128">
    <property type="entry name" value="Rev_trsase/Diguanyl_cyclase"/>
</dbReference>
<dbReference type="PANTHER" id="PTHR47331">
    <property type="entry name" value="PHD-TYPE DOMAIN-CONTAINING PROTEIN"/>
    <property type="match status" value="1"/>
</dbReference>
<dbReference type="GO" id="GO:0003676">
    <property type="term" value="F:nucleic acid binding"/>
    <property type="evidence" value="ECO:0007669"/>
    <property type="project" value="InterPro"/>
</dbReference>
<feature type="region of interest" description="Disordered" evidence="7">
    <location>
        <begin position="268"/>
        <end position="287"/>
    </location>
</feature>
<evidence type="ECO:0000259" key="8">
    <source>
        <dbReference type="PROSITE" id="PS50994"/>
    </source>
</evidence>
<dbReference type="InterPro" id="IPR043502">
    <property type="entry name" value="DNA/RNA_pol_sf"/>
</dbReference>
<dbReference type="Pfam" id="PF17921">
    <property type="entry name" value="Integrase_H2C2"/>
    <property type="match status" value="1"/>
</dbReference>
<keyword evidence="4" id="KW-0255">Endonuclease</keyword>
<evidence type="ECO:0000256" key="1">
    <source>
        <dbReference type="ARBA" id="ARBA00022679"/>
    </source>
</evidence>
<feature type="region of interest" description="Disordered" evidence="7">
    <location>
        <begin position="1615"/>
        <end position="1635"/>
    </location>
</feature>
<keyword evidence="5" id="KW-0378">Hydrolase</keyword>
<evidence type="ECO:0000313" key="9">
    <source>
        <dbReference type="EMBL" id="EYB86118.1"/>
    </source>
</evidence>
<dbReference type="InterPro" id="IPR001584">
    <property type="entry name" value="Integrase_cat-core"/>
</dbReference>
<feature type="compositionally biased region" description="Polar residues" evidence="7">
    <location>
        <begin position="1797"/>
        <end position="1806"/>
    </location>
</feature>
<dbReference type="GO" id="GO:0015074">
    <property type="term" value="P:DNA integration"/>
    <property type="evidence" value="ECO:0007669"/>
    <property type="project" value="InterPro"/>
</dbReference>
<gene>
    <name evidence="9" type="primary">Acey_s0285.g1351</name>
    <name evidence="9" type="ORF">Y032_0285g1351</name>
</gene>
<evidence type="ECO:0000256" key="5">
    <source>
        <dbReference type="ARBA" id="ARBA00022801"/>
    </source>
</evidence>
<dbReference type="GO" id="GO:0004190">
    <property type="term" value="F:aspartic-type endopeptidase activity"/>
    <property type="evidence" value="ECO:0007669"/>
    <property type="project" value="InterPro"/>
</dbReference>
<feature type="region of interest" description="Disordered" evidence="7">
    <location>
        <begin position="1750"/>
        <end position="1806"/>
    </location>
</feature>
<dbReference type="InterPro" id="IPR005312">
    <property type="entry name" value="DUF1759"/>
</dbReference>
<feature type="domain" description="Integrase catalytic" evidence="8">
    <location>
        <begin position="1421"/>
        <end position="1603"/>
    </location>
</feature>
<feature type="compositionally biased region" description="Basic residues" evidence="7">
    <location>
        <begin position="1786"/>
        <end position="1795"/>
    </location>
</feature>
<keyword evidence="10" id="KW-1185">Reference proteome</keyword>
<dbReference type="EMBL" id="JARK01001621">
    <property type="protein sequence ID" value="EYB86118.1"/>
    <property type="molecule type" value="Genomic_DNA"/>
</dbReference>
<evidence type="ECO:0000256" key="3">
    <source>
        <dbReference type="ARBA" id="ARBA00022722"/>
    </source>
</evidence>
<feature type="compositionally biased region" description="Basic residues" evidence="7">
    <location>
        <begin position="1767"/>
        <end position="1776"/>
    </location>
</feature>
<dbReference type="GO" id="GO:0004519">
    <property type="term" value="F:endonuclease activity"/>
    <property type="evidence" value="ECO:0007669"/>
    <property type="project" value="UniProtKB-KW"/>
</dbReference>
<feature type="region of interest" description="Disordered" evidence="7">
    <location>
        <begin position="392"/>
        <end position="426"/>
    </location>
</feature>
<keyword evidence="2" id="KW-0548">Nucleotidyltransferase</keyword>
<dbReference type="Pfam" id="PF05380">
    <property type="entry name" value="Peptidase_A17"/>
    <property type="match status" value="1"/>
</dbReference>
<dbReference type="GO" id="GO:0042575">
    <property type="term" value="C:DNA polymerase complex"/>
    <property type="evidence" value="ECO:0007669"/>
    <property type="project" value="UniProtKB-ARBA"/>
</dbReference>